<proteinExistence type="predicted"/>
<dbReference type="CTD" id="20208536"/>
<dbReference type="PANTHER" id="PTHR47163:SF2">
    <property type="entry name" value="SI:DKEY-17M8.2"/>
    <property type="match status" value="1"/>
</dbReference>
<evidence type="ECO:0008006" key="4">
    <source>
        <dbReference type="Google" id="ProtNLM"/>
    </source>
</evidence>
<name>T1FI87_HELRO</name>
<dbReference type="EMBL" id="AMQM01008214">
    <property type="status" value="NOT_ANNOTATED_CDS"/>
    <property type="molecule type" value="Genomic_DNA"/>
</dbReference>
<dbReference type="EnsemblMetazoa" id="HelroT182466">
    <property type="protein sequence ID" value="HelroP182466"/>
    <property type="gene ID" value="HelroG182466"/>
</dbReference>
<dbReference type="Proteomes" id="UP000015101">
    <property type="component" value="Unassembled WGS sequence"/>
</dbReference>
<evidence type="ECO:0000313" key="2">
    <source>
        <dbReference type="EnsemblMetazoa" id="HelroP182466"/>
    </source>
</evidence>
<dbReference type="EMBL" id="KB097739">
    <property type="protein sequence ID" value="ESN90888.1"/>
    <property type="molecule type" value="Genomic_DNA"/>
</dbReference>
<dbReference type="KEGG" id="hro:HELRODRAFT_182466"/>
<reference evidence="3" key="1">
    <citation type="submission" date="2012-12" db="EMBL/GenBank/DDBJ databases">
        <authorList>
            <person name="Hellsten U."/>
            <person name="Grimwood J."/>
            <person name="Chapman J.A."/>
            <person name="Shapiro H."/>
            <person name="Aerts A."/>
            <person name="Otillar R.P."/>
            <person name="Terry A.Y."/>
            <person name="Boore J.L."/>
            <person name="Simakov O."/>
            <person name="Marletaz F."/>
            <person name="Cho S.-J."/>
            <person name="Edsinger-Gonzales E."/>
            <person name="Havlak P."/>
            <person name="Kuo D.-H."/>
            <person name="Larsson T."/>
            <person name="Lv J."/>
            <person name="Arendt D."/>
            <person name="Savage R."/>
            <person name="Osoegawa K."/>
            <person name="de Jong P."/>
            <person name="Lindberg D.R."/>
            <person name="Seaver E.C."/>
            <person name="Weisblat D.A."/>
            <person name="Putnam N.H."/>
            <person name="Grigoriev I.V."/>
            <person name="Rokhsar D.S."/>
        </authorList>
    </citation>
    <scope>NUCLEOTIDE SEQUENCE</scope>
</reference>
<dbReference type="HOGENOM" id="CLU_1373597_0_0_1"/>
<reference evidence="1 3" key="2">
    <citation type="journal article" date="2013" name="Nature">
        <title>Insights into bilaterian evolution from three spiralian genomes.</title>
        <authorList>
            <person name="Simakov O."/>
            <person name="Marletaz F."/>
            <person name="Cho S.J."/>
            <person name="Edsinger-Gonzales E."/>
            <person name="Havlak P."/>
            <person name="Hellsten U."/>
            <person name="Kuo D.H."/>
            <person name="Larsson T."/>
            <person name="Lv J."/>
            <person name="Arendt D."/>
            <person name="Savage R."/>
            <person name="Osoegawa K."/>
            <person name="de Jong P."/>
            <person name="Grimwood J."/>
            <person name="Chapman J.A."/>
            <person name="Shapiro H."/>
            <person name="Aerts A."/>
            <person name="Otillar R.P."/>
            <person name="Terry A.Y."/>
            <person name="Boore J.L."/>
            <person name="Grigoriev I.V."/>
            <person name="Lindberg D.R."/>
            <person name="Seaver E.C."/>
            <person name="Weisblat D.A."/>
            <person name="Putnam N.H."/>
            <person name="Rokhsar D.S."/>
        </authorList>
    </citation>
    <scope>NUCLEOTIDE SEQUENCE</scope>
</reference>
<dbReference type="InParanoid" id="T1FI87"/>
<reference evidence="2" key="3">
    <citation type="submission" date="2015-06" db="UniProtKB">
        <authorList>
            <consortium name="EnsemblMetazoa"/>
        </authorList>
    </citation>
    <scope>IDENTIFICATION</scope>
</reference>
<dbReference type="PANTHER" id="PTHR47163">
    <property type="entry name" value="DDE_TNP_IS1595 DOMAIN-CONTAINING PROTEIN"/>
    <property type="match status" value="1"/>
</dbReference>
<evidence type="ECO:0000313" key="1">
    <source>
        <dbReference type="EMBL" id="ESN90888.1"/>
    </source>
</evidence>
<organism evidence="2 3">
    <name type="scientific">Helobdella robusta</name>
    <name type="common">Californian leech</name>
    <dbReference type="NCBI Taxonomy" id="6412"/>
    <lineage>
        <taxon>Eukaryota</taxon>
        <taxon>Metazoa</taxon>
        <taxon>Spiralia</taxon>
        <taxon>Lophotrochozoa</taxon>
        <taxon>Annelida</taxon>
        <taxon>Clitellata</taxon>
        <taxon>Hirudinea</taxon>
        <taxon>Rhynchobdellida</taxon>
        <taxon>Glossiphoniidae</taxon>
        <taxon>Helobdella</taxon>
    </lineage>
</organism>
<evidence type="ECO:0000313" key="3">
    <source>
        <dbReference type="Proteomes" id="UP000015101"/>
    </source>
</evidence>
<accession>T1FI87</accession>
<dbReference type="RefSeq" id="XP_009030981.1">
    <property type="nucleotide sequence ID" value="XM_009032733.1"/>
</dbReference>
<dbReference type="AlphaFoldDB" id="T1FI87"/>
<protein>
    <recommendedName>
        <fullName evidence="4">ISXO2-like transposase domain-containing protein</fullName>
    </recommendedName>
</protein>
<dbReference type="OrthoDB" id="10052789at2759"/>
<keyword evidence="3" id="KW-1185">Reference proteome</keyword>
<sequence>MAAYMEKPSQIRPVYYDKIFLKYHYDLIFKKNYIYALFNYFRLFRLTYYWSMGDISQATVASLPQIDSSKTLPDWFNFHRELCTEWVREKPVRISGQTKEKRSRKAFSAKVLGGIDEDTKKAFLVAVPQRQRDTVTLMPIVQCHMLPGATVWSYRWATYNSLSRTTGLPHKTPCESQIWVRGFNWNTHIWHKKSLEMCQ</sequence>
<dbReference type="GeneID" id="20208536"/>
<dbReference type="InterPro" id="IPR053164">
    <property type="entry name" value="IS1016-like_transposase"/>
</dbReference>
<gene>
    <name evidence="2" type="primary">20208536</name>
    <name evidence="1" type="ORF">HELRODRAFT_182466</name>
</gene>